<accession>N6YW78</accession>
<evidence type="ECO:0000313" key="1">
    <source>
        <dbReference type="EMBL" id="ENO84214.1"/>
    </source>
</evidence>
<dbReference type="eggNOG" id="COG0829">
    <property type="taxonomic scope" value="Bacteria"/>
</dbReference>
<sequence>MGPACEPGRAWFARLWAAARPVVAGRAAHTPRIWNT</sequence>
<gene>
    <name evidence="1" type="ORF">C666_17710</name>
</gene>
<dbReference type="AlphaFoldDB" id="N6YW78"/>
<name>N6YW78_THAL4</name>
<comment type="caution">
    <text evidence="1">The sequence shown here is derived from an EMBL/GenBank/DDBJ whole genome shotgun (WGS) entry which is preliminary data.</text>
</comment>
<proteinExistence type="predicted"/>
<keyword evidence="2" id="KW-1185">Reference proteome</keyword>
<evidence type="ECO:0000313" key="2">
    <source>
        <dbReference type="Proteomes" id="UP000013232"/>
    </source>
</evidence>
<dbReference type="EMBL" id="AMXE01000117">
    <property type="protein sequence ID" value="ENO84214.1"/>
    <property type="molecule type" value="Genomic_DNA"/>
</dbReference>
<protein>
    <submittedName>
        <fullName evidence="1">Urease accessory protein UreD</fullName>
    </submittedName>
</protein>
<dbReference type="Proteomes" id="UP000013232">
    <property type="component" value="Unassembled WGS sequence"/>
</dbReference>
<reference evidence="1 2" key="1">
    <citation type="submission" date="2012-09" db="EMBL/GenBank/DDBJ databases">
        <title>Draft Genome Sequences of 6 Strains from Genus Thauera.</title>
        <authorList>
            <person name="Liu B."/>
            <person name="Shapleigh J.P."/>
            <person name="Frostegard A.H."/>
        </authorList>
    </citation>
    <scope>NUCLEOTIDE SEQUENCE [LARGE SCALE GENOMIC DNA]</scope>
    <source>
        <strain evidence="2">47Lol / DSM 12138</strain>
    </source>
</reference>
<organism evidence="1 2">
    <name type="scientific">Thauera linaloolentis (strain DSM 12138 / JCM 21573 / CCUG 41526 / CIP 105981 / IAM 15112 / NBRC 102519 / 47Lol)</name>
    <dbReference type="NCBI Taxonomy" id="1123367"/>
    <lineage>
        <taxon>Bacteria</taxon>
        <taxon>Pseudomonadati</taxon>
        <taxon>Pseudomonadota</taxon>
        <taxon>Betaproteobacteria</taxon>
        <taxon>Rhodocyclales</taxon>
        <taxon>Zoogloeaceae</taxon>
        <taxon>Thauera</taxon>
    </lineage>
</organism>